<dbReference type="GO" id="GO:0016020">
    <property type="term" value="C:membrane"/>
    <property type="evidence" value="ECO:0007669"/>
    <property type="project" value="UniProtKB-SubCell"/>
</dbReference>
<dbReference type="InterPro" id="IPR009432">
    <property type="entry name" value="DUF1075"/>
</dbReference>
<evidence type="ECO:0000256" key="5">
    <source>
        <dbReference type="ARBA" id="ARBA00023136"/>
    </source>
</evidence>
<comment type="subcellular location">
    <subcellularLocation>
        <location evidence="1">Membrane</location>
        <topology evidence="1">Single-pass membrane protein</topology>
    </subcellularLocation>
</comment>
<dbReference type="PANTHER" id="PTHR13674">
    <property type="entry name" value="GROWTH AND TRANSFORMATION-DEPENDENT PROTEIN"/>
    <property type="match status" value="1"/>
</dbReference>
<keyword evidence="4" id="KW-1133">Transmembrane helix</keyword>
<dbReference type="Pfam" id="PF06388">
    <property type="entry name" value="DUF1075"/>
    <property type="match status" value="1"/>
</dbReference>
<gene>
    <name evidence="6" type="ORF">g.35296</name>
</gene>
<evidence type="ECO:0000256" key="3">
    <source>
        <dbReference type="ARBA" id="ARBA00022692"/>
    </source>
</evidence>
<keyword evidence="3" id="KW-0812">Transmembrane</keyword>
<evidence type="ECO:0000313" key="6">
    <source>
        <dbReference type="EMBL" id="JAS88758.1"/>
    </source>
</evidence>
<keyword evidence="5" id="KW-0472">Membrane</keyword>
<accession>A0A1B6IP96</accession>
<evidence type="ECO:0000256" key="2">
    <source>
        <dbReference type="ARBA" id="ARBA00007363"/>
    </source>
</evidence>
<proteinExistence type="inferred from homology"/>
<sequence>MILNAVARTCCRKRLVLQPISRCMSDNKVSTAEKIAAMSPSEMVKNVVHVSDWNKRLLVFAGRFKTMAEIPDVLPFETVDKGRNKARIKVANYMMVLTAIGCVA</sequence>
<reference evidence="6" key="1">
    <citation type="submission" date="2015-11" db="EMBL/GenBank/DDBJ databases">
        <title>De novo transcriptome assembly of four potential Pierce s Disease insect vectors from Arizona vineyards.</title>
        <authorList>
            <person name="Tassone E.E."/>
        </authorList>
    </citation>
    <scope>NUCLEOTIDE SEQUENCE</scope>
</reference>
<name>A0A1B6IP96_9HEMI</name>
<dbReference type="PANTHER" id="PTHR13674:SF5">
    <property type="entry name" value="UPF0389 PROTEIN CG9231"/>
    <property type="match status" value="1"/>
</dbReference>
<organism evidence="6">
    <name type="scientific">Homalodisca liturata</name>
    <dbReference type="NCBI Taxonomy" id="320908"/>
    <lineage>
        <taxon>Eukaryota</taxon>
        <taxon>Metazoa</taxon>
        <taxon>Ecdysozoa</taxon>
        <taxon>Arthropoda</taxon>
        <taxon>Hexapoda</taxon>
        <taxon>Insecta</taxon>
        <taxon>Pterygota</taxon>
        <taxon>Neoptera</taxon>
        <taxon>Paraneoptera</taxon>
        <taxon>Hemiptera</taxon>
        <taxon>Auchenorrhyncha</taxon>
        <taxon>Membracoidea</taxon>
        <taxon>Cicadellidae</taxon>
        <taxon>Cicadellinae</taxon>
        <taxon>Proconiini</taxon>
        <taxon>Homalodisca</taxon>
    </lineage>
</organism>
<dbReference type="EMBL" id="GECU01018948">
    <property type="protein sequence ID" value="JAS88758.1"/>
    <property type="molecule type" value="Transcribed_RNA"/>
</dbReference>
<dbReference type="AlphaFoldDB" id="A0A1B6IP96"/>
<evidence type="ECO:0000256" key="4">
    <source>
        <dbReference type="ARBA" id="ARBA00022989"/>
    </source>
</evidence>
<protein>
    <submittedName>
        <fullName evidence="6">Uncharacterized protein</fullName>
    </submittedName>
</protein>
<comment type="similarity">
    <text evidence="2">Belongs to the UPF0389 family.</text>
</comment>
<evidence type="ECO:0000256" key="1">
    <source>
        <dbReference type="ARBA" id="ARBA00004167"/>
    </source>
</evidence>
<feature type="non-terminal residue" evidence="6">
    <location>
        <position position="104"/>
    </location>
</feature>